<keyword evidence="1" id="KW-1133">Transmembrane helix</keyword>
<dbReference type="OrthoDB" id="6707205at2"/>
<dbReference type="EMBL" id="FMBK01000004">
    <property type="protein sequence ID" value="SCC71504.1"/>
    <property type="molecule type" value="Genomic_DNA"/>
</dbReference>
<organism evidence="3 4">
    <name type="scientific">Acinetobacter albensis</name>
    <dbReference type="NCBI Taxonomy" id="1673609"/>
    <lineage>
        <taxon>Bacteria</taxon>
        <taxon>Pseudomonadati</taxon>
        <taxon>Pseudomonadota</taxon>
        <taxon>Gammaproteobacteria</taxon>
        <taxon>Moraxellales</taxon>
        <taxon>Moraxellaceae</taxon>
        <taxon>Acinetobacter</taxon>
    </lineage>
</organism>
<dbReference type="InterPro" id="IPR025746">
    <property type="entry name" value="PilX_N_dom"/>
</dbReference>
<proteinExistence type="predicted"/>
<sequence length="278" mass="29987">MKIKKTFQRQQRGATLIVVLIMLLVITLVGVLAIRVAMTSLNIATNSQISQLLLQTGDTPTNLLLNRTSYKNLTSVMSVVGKAIDDQKDPLKHGREYIFCYRPTSALQVNSILDMTVLIPPIATATNDTKATVDTTESNRSGFCDLESDFGSSREAVVTQVAVKYISETDPDAAPGADLDRGTDASKDSIIQQGKVDGRVRITATAILPNYSSANLATVQAACIGDGSTAGFINDDRDTGLRTKKTMADCLAEYGIPVNTQIQEIDLKTRFVQVTAPI</sequence>
<dbReference type="Pfam" id="PF14341">
    <property type="entry name" value="PilX_N"/>
    <property type="match status" value="1"/>
</dbReference>
<evidence type="ECO:0000259" key="2">
    <source>
        <dbReference type="Pfam" id="PF14341"/>
    </source>
</evidence>
<reference evidence="3 4" key="1">
    <citation type="submission" date="2016-08" db="EMBL/GenBank/DDBJ databases">
        <authorList>
            <person name="Seilhamer J.J."/>
        </authorList>
    </citation>
    <scope>NUCLEOTIDE SEQUENCE [LARGE SCALE GENOMIC DNA]</scope>
    <source>
        <strain evidence="3 4">ANC 4874</strain>
    </source>
</reference>
<evidence type="ECO:0000256" key="1">
    <source>
        <dbReference type="SAM" id="Phobius"/>
    </source>
</evidence>
<keyword evidence="1" id="KW-0812">Transmembrane</keyword>
<protein>
    <recommendedName>
        <fullName evidence="2">Type 4 fimbrial biogenesis protein PilX N-terminal domain-containing protein</fullName>
    </recommendedName>
</protein>
<keyword evidence="1" id="KW-0472">Membrane</keyword>
<dbReference type="RefSeq" id="WP_092718712.1">
    <property type="nucleotide sequence ID" value="NZ_FMBK01000004.1"/>
</dbReference>
<gene>
    <name evidence="3" type="ORF">GA0116959_104135</name>
</gene>
<accession>A0A1C4GTK5</accession>
<dbReference type="Proteomes" id="UP000243661">
    <property type="component" value="Unassembled WGS sequence"/>
</dbReference>
<evidence type="ECO:0000313" key="3">
    <source>
        <dbReference type="EMBL" id="SCC71504.1"/>
    </source>
</evidence>
<name>A0A1C4GTK5_9GAMM</name>
<feature type="domain" description="Type 4 fimbrial biogenesis protein PilX N-terminal" evidence="2">
    <location>
        <begin position="12"/>
        <end position="59"/>
    </location>
</feature>
<evidence type="ECO:0000313" key="4">
    <source>
        <dbReference type="Proteomes" id="UP000243661"/>
    </source>
</evidence>
<dbReference type="AlphaFoldDB" id="A0A1C4GTK5"/>
<feature type="transmembrane region" description="Helical" evidence="1">
    <location>
        <begin position="12"/>
        <end position="38"/>
    </location>
</feature>